<dbReference type="Proteomes" id="UP000321323">
    <property type="component" value="Chromosome"/>
</dbReference>
<evidence type="ECO:0000256" key="1">
    <source>
        <dbReference type="SAM" id="SignalP"/>
    </source>
</evidence>
<sequence>MIHNVVKSLLLAGALSLAVHGGASAAPAGATVSSQQQGMHQWSVLKGKLILVNGTYQDTTSYKRSLTFYFESKPGGEWLHVPVVDSASEQELTWFSISQGEQTVADAAVVARGDAVELVVAETKPGKSAPIAVRWYRLAESDDDNPDGPAYYFKKLSATSYPAKARLTVEQVLKKETSSRSSK</sequence>
<keyword evidence="3" id="KW-1185">Reference proteome</keyword>
<evidence type="ECO:0000313" key="3">
    <source>
        <dbReference type="Proteomes" id="UP000321323"/>
    </source>
</evidence>
<name>A0ABZ1UFI2_9BURK</name>
<feature type="signal peptide" evidence="1">
    <location>
        <begin position="1"/>
        <end position="25"/>
    </location>
</feature>
<organism evidence="2 3">
    <name type="scientific">[Empedobacter] haloabium</name>
    <dbReference type="NCBI Taxonomy" id="592317"/>
    <lineage>
        <taxon>Bacteria</taxon>
        <taxon>Pseudomonadati</taxon>
        <taxon>Pseudomonadota</taxon>
        <taxon>Betaproteobacteria</taxon>
        <taxon>Burkholderiales</taxon>
        <taxon>Oxalobacteraceae</taxon>
        <taxon>Telluria group</taxon>
        <taxon>Telluria group incertae sedis</taxon>
    </lineage>
</organism>
<evidence type="ECO:0000313" key="2">
    <source>
        <dbReference type="EMBL" id="WUR10964.1"/>
    </source>
</evidence>
<gene>
    <name evidence="2" type="ORF">E7V67_014665</name>
</gene>
<reference evidence="2 3" key="1">
    <citation type="journal article" date="2019" name="Int. J. Syst. Evol. Microbiol.">
        <title>The Draft Whole-Genome Sequence of the Antibiotic Producer Empedobacter haloabium ATCC 31962 Provides Indications for Its Taxonomic Reclassification.</title>
        <authorList>
            <person name="Miess H."/>
            <person name="Arlt P."/>
            <person name="Apel A.K."/>
            <person name="Weber T."/>
            <person name="Nieselt K."/>
            <person name="Hanssen F."/>
            <person name="Czemmel S."/>
            <person name="Nahnsen S."/>
            <person name="Gross H."/>
        </authorList>
    </citation>
    <scope>NUCLEOTIDE SEQUENCE [LARGE SCALE GENOMIC DNA]</scope>
    <source>
        <strain evidence="2 3">ATCC 31962</strain>
    </source>
</reference>
<accession>A0ABZ1UFI2</accession>
<feature type="chain" id="PRO_5047431938" evidence="1">
    <location>
        <begin position="26"/>
        <end position="183"/>
    </location>
</feature>
<protein>
    <submittedName>
        <fullName evidence="2">Uncharacterized protein</fullName>
    </submittedName>
</protein>
<proteinExistence type="predicted"/>
<keyword evidence="1" id="KW-0732">Signal</keyword>
<dbReference type="EMBL" id="CP136508">
    <property type="protein sequence ID" value="WUR10964.1"/>
    <property type="molecule type" value="Genomic_DNA"/>
</dbReference>